<feature type="transmembrane region" description="Helical" evidence="1">
    <location>
        <begin position="12"/>
        <end position="34"/>
    </location>
</feature>
<accession>A0A4U8SFC8</accession>
<dbReference type="OrthoDB" id="5329203at2"/>
<evidence type="ECO:0000313" key="2">
    <source>
        <dbReference type="EMBL" id="TLD84919.1"/>
    </source>
</evidence>
<evidence type="ECO:0000313" key="3">
    <source>
        <dbReference type="Proteomes" id="UP000029878"/>
    </source>
</evidence>
<proteinExistence type="predicted"/>
<dbReference type="Proteomes" id="UP000029878">
    <property type="component" value="Unassembled WGS sequence"/>
</dbReference>
<protein>
    <submittedName>
        <fullName evidence="2">Type II secretion system protein</fullName>
    </submittedName>
</protein>
<evidence type="ECO:0000256" key="1">
    <source>
        <dbReference type="SAM" id="Phobius"/>
    </source>
</evidence>
<dbReference type="EMBL" id="JRPL02000001">
    <property type="protein sequence ID" value="TLD84919.1"/>
    <property type="molecule type" value="Genomic_DNA"/>
</dbReference>
<dbReference type="InterPro" id="IPR012902">
    <property type="entry name" value="N_methyl_site"/>
</dbReference>
<keyword evidence="1" id="KW-0472">Membrane</keyword>
<sequence length="167" mass="19421">MQYRENIINTKNGFSVLEVLLAIFIIGILGVSLMRSISALKAQNYTIQHFLVTNTSLFETQLFINRQLGSIKPESIAITQNNITWEQYKELFIETEQNEYMNFSLQTTKSILTLQNNNLYFNNAILLHNVKSMQFDRMQVNSHDILSYSICSFYMCISDSILIEKVR</sequence>
<keyword evidence="1" id="KW-0812">Transmembrane</keyword>
<gene>
    <name evidence="2" type="ORF">LS81_000735</name>
</gene>
<name>A0A4U8SFC8_9HELI</name>
<organism evidence="2 3">
    <name type="scientific">Helicobacter trogontum</name>
    <dbReference type="NCBI Taxonomy" id="50960"/>
    <lineage>
        <taxon>Bacteria</taxon>
        <taxon>Pseudomonadati</taxon>
        <taxon>Campylobacterota</taxon>
        <taxon>Epsilonproteobacteria</taxon>
        <taxon>Campylobacterales</taxon>
        <taxon>Helicobacteraceae</taxon>
        <taxon>Helicobacter</taxon>
    </lineage>
</organism>
<dbReference type="RefSeq" id="WP_034347432.1">
    <property type="nucleotide sequence ID" value="NZ_FZNG01000002.1"/>
</dbReference>
<comment type="caution">
    <text evidence="2">The sequence shown here is derived from an EMBL/GenBank/DDBJ whole genome shotgun (WGS) entry which is preliminary data.</text>
</comment>
<dbReference type="AlphaFoldDB" id="A0A4U8SFC8"/>
<keyword evidence="1" id="KW-1133">Transmembrane helix</keyword>
<reference evidence="2 3" key="1">
    <citation type="journal article" date="2014" name="Genome Announc.">
        <title>Draft genome sequences of eight enterohepatic helicobacter species isolated from both laboratory and wild rodents.</title>
        <authorList>
            <person name="Sheh A."/>
            <person name="Shen Z."/>
            <person name="Fox J.G."/>
        </authorList>
    </citation>
    <scope>NUCLEOTIDE SEQUENCE [LARGE SCALE GENOMIC DNA]</scope>
    <source>
        <strain evidence="2 3">ATCC 700114</strain>
    </source>
</reference>
<dbReference type="NCBIfam" id="TIGR02532">
    <property type="entry name" value="IV_pilin_GFxxxE"/>
    <property type="match status" value="1"/>
</dbReference>